<accession>A0A315EW98</accession>
<dbReference type="RefSeq" id="WP_108402543.1">
    <property type="nucleotide sequence ID" value="NZ_NESP01000001.1"/>
</dbReference>
<organism evidence="2 3">
    <name type="scientific">Limnohabitans curvus</name>
    <dbReference type="NCBI Taxonomy" id="323423"/>
    <lineage>
        <taxon>Bacteria</taxon>
        <taxon>Pseudomonadati</taxon>
        <taxon>Pseudomonadota</taxon>
        <taxon>Betaproteobacteria</taxon>
        <taxon>Burkholderiales</taxon>
        <taxon>Comamonadaceae</taxon>
        <taxon>Limnohabitans</taxon>
    </lineage>
</organism>
<keyword evidence="3" id="KW-1185">Reference proteome</keyword>
<dbReference type="GO" id="GO:0020037">
    <property type="term" value="F:heme binding"/>
    <property type="evidence" value="ECO:0007669"/>
    <property type="project" value="InterPro"/>
</dbReference>
<dbReference type="Proteomes" id="UP000251341">
    <property type="component" value="Unassembled WGS sequence"/>
</dbReference>
<reference evidence="2 3" key="1">
    <citation type="submission" date="2017-04" db="EMBL/GenBank/DDBJ databases">
        <title>Unexpected and diverse lifestyles within the genus Limnohabitans.</title>
        <authorList>
            <person name="Kasalicky V."/>
            <person name="Mehrshad M."/>
            <person name="Andrei S.-A."/>
            <person name="Salcher M."/>
            <person name="Kratochvilova H."/>
            <person name="Simek K."/>
            <person name="Ghai R."/>
        </authorList>
    </citation>
    <scope>NUCLEOTIDE SEQUENCE [LARGE SCALE GENOMIC DNA]</scope>
    <source>
        <strain evidence="2 3">MWH-C5</strain>
    </source>
</reference>
<dbReference type="AlphaFoldDB" id="A0A315EW98"/>
<name>A0A315EW98_9BURK</name>
<evidence type="ECO:0000313" key="3">
    <source>
        <dbReference type="Proteomes" id="UP000251341"/>
    </source>
</evidence>
<keyword evidence="1" id="KW-0732">Signal</keyword>
<protein>
    <recommendedName>
        <fullName evidence="4">Cytochrome c domain-containing protein</fullName>
    </recommendedName>
</protein>
<proteinExistence type="predicted"/>
<evidence type="ECO:0008006" key="4">
    <source>
        <dbReference type="Google" id="ProtNLM"/>
    </source>
</evidence>
<comment type="caution">
    <text evidence="2">The sequence shown here is derived from an EMBL/GenBank/DDBJ whole genome shotgun (WGS) entry which is preliminary data.</text>
</comment>
<dbReference type="Gene3D" id="1.10.760.10">
    <property type="entry name" value="Cytochrome c-like domain"/>
    <property type="match status" value="1"/>
</dbReference>
<dbReference type="EMBL" id="NESP01000001">
    <property type="protein sequence ID" value="PUE60224.1"/>
    <property type="molecule type" value="Genomic_DNA"/>
</dbReference>
<dbReference type="InterPro" id="IPR036909">
    <property type="entry name" value="Cyt_c-like_dom_sf"/>
</dbReference>
<feature type="chain" id="PRO_5016359739" description="Cytochrome c domain-containing protein" evidence="1">
    <location>
        <begin position="21"/>
        <end position="100"/>
    </location>
</feature>
<dbReference type="SUPFAM" id="SSF46626">
    <property type="entry name" value="Cytochrome c"/>
    <property type="match status" value="1"/>
</dbReference>
<evidence type="ECO:0000313" key="2">
    <source>
        <dbReference type="EMBL" id="PUE60224.1"/>
    </source>
</evidence>
<gene>
    <name evidence="2" type="ORF">B9Z44_11975</name>
</gene>
<feature type="signal peptide" evidence="1">
    <location>
        <begin position="1"/>
        <end position="20"/>
    </location>
</feature>
<dbReference type="GO" id="GO:0009055">
    <property type="term" value="F:electron transfer activity"/>
    <property type="evidence" value="ECO:0007669"/>
    <property type="project" value="InterPro"/>
</dbReference>
<evidence type="ECO:0000256" key="1">
    <source>
        <dbReference type="SAM" id="SignalP"/>
    </source>
</evidence>
<sequence length="100" mass="10513">MTVVFFVISASSAPAASASAALALEHGCFSCHGEPSRGGSPTFAQLSRHLAKYKGQTGAAARKGEKLKTDDESQDITPHRMLSSEKATLLLQWLIDGVAP</sequence>